<evidence type="ECO:0000313" key="2">
    <source>
        <dbReference type="Proteomes" id="UP001055811"/>
    </source>
</evidence>
<accession>A0ACB9AI97</accession>
<sequence length="177" mass="18796">MSKKICNRPSELVSGGEHVDVAYVVVEGGEPQAEEGGEPQVEEGGGRLVEVGGGRRGPLVEEGGGPQEAVVGGEPLEVIDDGGEEAWPLTTIAIVADSDNPVSDTSSAPLHCIHLYSHDLHPPLQLLISFPLLFLTHRHRSHTPIIALVNHPSSSSTTASFVFPASCNPSQSFYHFF</sequence>
<organism evidence="1 2">
    <name type="scientific">Cichorium intybus</name>
    <name type="common">Chicory</name>
    <dbReference type="NCBI Taxonomy" id="13427"/>
    <lineage>
        <taxon>Eukaryota</taxon>
        <taxon>Viridiplantae</taxon>
        <taxon>Streptophyta</taxon>
        <taxon>Embryophyta</taxon>
        <taxon>Tracheophyta</taxon>
        <taxon>Spermatophyta</taxon>
        <taxon>Magnoliopsida</taxon>
        <taxon>eudicotyledons</taxon>
        <taxon>Gunneridae</taxon>
        <taxon>Pentapetalae</taxon>
        <taxon>asterids</taxon>
        <taxon>campanulids</taxon>
        <taxon>Asterales</taxon>
        <taxon>Asteraceae</taxon>
        <taxon>Cichorioideae</taxon>
        <taxon>Cichorieae</taxon>
        <taxon>Cichoriinae</taxon>
        <taxon>Cichorium</taxon>
    </lineage>
</organism>
<evidence type="ECO:0000313" key="1">
    <source>
        <dbReference type="EMBL" id="KAI3709344.1"/>
    </source>
</evidence>
<dbReference type="Proteomes" id="UP001055811">
    <property type="component" value="Linkage Group LG07"/>
</dbReference>
<keyword evidence="2" id="KW-1185">Reference proteome</keyword>
<proteinExistence type="predicted"/>
<reference evidence="1 2" key="2">
    <citation type="journal article" date="2022" name="Mol. Ecol. Resour.">
        <title>The genomes of chicory, endive, great burdock and yacon provide insights into Asteraceae paleo-polyploidization history and plant inulin production.</title>
        <authorList>
            <person name="Fan W."/>
            <person name="Wang S."/>
            <person name="Wang H."/>
            <person name="Wang A."/>
            <person name="Jiang F."/>
            <person name="Liu H."/>
            <person name="Zhao H."/>
            <person name="Xu D."/>
            <person name="Zhang Y."/>
        </authorList>
    </citation>
    <scope>NUCLEOTIDE SEQUENCE [LARGE SCALE GENOMIC DNA]</scope>
    <source>
        <strain evidence="2">cv. Punajuju</strain>
        <tissue evidence="1">Leaves</tissue>
    </source>
</reference>
<protein>
    <submittedName>
        <fullName evidence="1">Uncharacterized protein</fullName>
    </submittedName>
</protein>
<reference evidence="2" key="1">
    <citation type="journal article" date="2022" name="Mol. Ecol. Resour.">
        <title>The genomes of chicory, endive, great burdock and yacon provide insights into Asteraceae palaeo-polyploidization history and plant inulin production.</title>
        <authorList>
            <person name="Fan W."/>
            <person name="Wang S."/>
            <person name="Wang H."/>
            <person name="Wang A."/>
            <person name="Jiang F."/>
            <person name="Liu H."/>
            <person name="Zhao H."/>
            <person name="Xu D."/>
            <person name="Zhang Y."/>
        </authorList>
    </citation>
    <scope>NUCLEOTIDE SEQUENCE [LARGE SCALE GENOMIC DNA]</scope>
    <source>
        <strain evidence="2">cv. Punajuju</strain>
    </source>
</reference>
<dbReference type="EMBL" id="CM042015">
    <property type="protein sequence ID" value="KAI3709344.1"/>
    <property type="molecule type" value="Genomic_DNA"/>
</dbReference>
<name>A0ACB9AI97_CICIN</name>
<comment type="caution">
    <text evidence="1">The sequence shown here is derived from an EMBL/GenBank/DDBJ whole genome shotgun (WGS) entry which is preliminary data.</text>
</comment>
<gene>
    <name evidence="1" type="ORF">L2E82_39104</name>
</gene>